<evidence type="ECO:0000313" key="2">
    <source>
        <dbReference type="Proteomes" id="UP001189429"/>
    </source>
</evidence>
<proteinExistence type="predicted"/>
<comment type="caution">
    <text evidence="1">The sequence shown here is derived from an EMBL/GenBank/DDBJ whole genome shotgun (WGS) entry which is preliminary data.</text>
</comment>
<gene>
    <name evidence="1" type="ORF">PCOR1329_LOCUS47159</name>
</gene>
<reference evidence="1" key="1">
    <citation type="submission" date="2023-10" db="EMBL/GenBank/DDBJ databases">
        <authorList>
            <person name="Chen Y."/>
            <person name="Shah S."/>
            <person name="Dougan E. K."/>
            <person name="Thang M."/>
            <person name="Chan C."/>
        </authorList>
    </citation>
    <scope>NUCLEOTIDE SEQUENCE [LARGE SCALE GENOMIC DNA]</scope>
</reference>
<name>A0ABN9UBZ1_9DINO</name>
<organism evidence="1 2">
    <name type="scientific">Prorocentrum cordatum</name>
    <dbReference type="NCBI Taxonomy" id="2364126"/>
    <lineage>
        <taxon>Eukaryota</taxon>
        <taxon>Sar</taxon>
        <taxon>Alveolata</taxon>
        <taxon>Dinophyceae</taxon>
        <taxon>Prorocentrales</taxon>
        <taxon>Prorocentraceae</taxon>
        <taxon>Prorocentrum</taxon>
    </lineage>
</organism>
<accession>A0ABN9UBZ1</accession>
<protein>
    <submittedName>
        <fullName evidence="1">Uncharacterized protein</fullName>
    </submittedName>
</protein>
<sequence length="90" mass="9189">AVSGPGPRRWGRGVAGRAMRRACAACTLLCDDPGQEACEACGTPLPHALGGSDASGAEHLPSIVLLIPIPTVPWHLSPTIPSPRSGIVET</sequence>
<dbReference type="EMBL" id="CAUYUJ010015680">
    <property type="protein sequence ID" value="CAK0856905.1"/>
    <property type="molecule type" value="Genomic_DNA"/>
</dbReference>
<dbReference type="Proteomes" id="UP001189429">
    <property type="component" value="Unassembled WGS sequence"/>
</dbReference>
<keyword evidence="2" id="KW-1185">Reference proteome</keyword>
<evidence type="ECO:0000313" key="1">
    <source>
        <dbReference type="EMBL" id="CAK0856905.1"/>
    </source>
</evidence>
<feature type="non-terminal residue" evidence="1">
    <location>
        <position position="1"/>
    </location>
</feature>